<proteinExistence type="predicted"/>
<protein>
    <submittedName>
        <fullName evidence="2">Uncharacterized protein</fullName>
    </submittedName>
</protein>
<gene>
    <name evidence="2" type="ORF">FQA47_005556</name>
</gene>
<evidence type="ECO:0000256" key="1">
    <source>
        <dbReference type="SAM" id="MobiDB-lite"/>
    </source>
</evidence>
<dbReference type="EMBL" id="WKFB01000302">
    <property type="protein sequence ID" value="KAF6727515.1"/>
    <property type="molecule type" value="Genomic_DNA"/>
</dbReference>
<evidence type="ECO:0000313" key="3">
    <source>
        <dbReference type="Proteomes" id="UP000646548"/>
    </source>
</evidence>
<organism evidence="2 3">
    <name type="scientific">Oryzias melastigma</name>
    <name type="common">Marine medaka</name>
    <dbReference type="NCBI Taxonomy" id="30732"/>
    <lineage>
        <taxon>Eukaryota</taxon>
        <taxon>Metazoa</taxon>
        <taxon>Chordata</taxon>
        <taxon>Craniata</taxon>
        <taxon>Vertebrata</taxon>
        <taxon>Euteleostomi</taxon>
        <taxon>Actinopterygii</taxon>
        <taxon>Neopterygii</taxon>
        <taxon>Teleostei</taxon>
        <taxon>Neoteleostei</taxon>
        <taxon>Acanthomorphata</taxon>
        <taxon>Ovalentaria</taxon>
        <taxon>Atherinomorphae</taxon>
        <taxon>Beloniformes</taxon>
        <taxon>Adrianichthyidae</taxon>
        <taxon>Oryziinae</taxon>
        <taxon>Oryzias</taxon>
    </lineage>
</organism>
<dbReference type="AlphaFoldDB" id="A0A834CII9"/>
<dbReference type="Proteomes" id="UP000646548">
    <property type="component" value="Unassembled WGS sequence"/>
</dbReference>
<evidence type="ECO:0000313" key="2">
    <source>
        <dbReference type="EMBL" id="KAF6727515.1"/>
    </source>
</evidence>
<reference evidence="2" key="1">
    <citation type="journal article" name="BMC Genomics">
        <title>Long-read sequencing and de novo genome assembly of marine medaka (Oryzias melastigma).</title>
        <authorList>
            <person name="Liang P."/>
            <person name="Saqib H.S.A."/>
            <person name="Ni X."/>
            <person name="Shen Y."/>
        </authorList>
    </citation>
    <scope>NUCLEOTIDE SEQUENCE</scope>
    <source>
        <strain evidence="2">Bigg-433</strain>
    </source>
</reference>
<name>A0A834CII9_ORYME</name>
<sequence length="97" mass="10149">MKRRGGGSCPAHRPAASALCTFGIDAASVKLNLSSRRRSVPLSRAERPALAGLGAELNAVFCGFFSVTASSEESERLLPQPDSPSVHTVPPPPPQPK</sequence>
<accession>A0A834CII9</accession>
<feature type="region of interest" description="Disordered" evidence="1">
    <location>
        <begin position="73"/>
        <end position="97"/>
    </location>
</feature>
<comment type="caution">
    <text evidence="2">The sequence shown here is derived from an EMBL/GenBank/DDBJ whole genome shotgun (WGS) entry which is preliminary data.</text>
</comment>